<protein>
    <submittedName>
        <fullName evidence="1">Putative ATPase domain containing protein</fullName>
    </submittedName>
</protein>
<dbReference type="InterPro" id="IPR034154">
    <property type="entry name" value="TOPRIM_DnaG/twinkle"/>
</dbReference>
<dbReference type="Gene3D" id="3.90.580.10">
    <property type="entry name" value="Zinc finger, CHC2-type domain"/>
    <property type="match status" value="1"/>
</dbReference>
<dbReference type="SUPFAM" id="SSF57783">
    <property type="entry name" value="Zinc beta-ribbon"/>
    <property type="match status" value="1"/>
</dbReference>
<dbReference type="GO" id="GO:0006260">
    <property type="term" value="P:DNA replication"/>
    <property type="evidence" value="ECO:0007669"/>
    <property type="project" value="InterPro"/>
</dbReference>
<dbReference type="GO" id="GO:0008270">
    <property type="term" value="F:zinc ion binding"/>
    <property type="evidence" value="ECO:0007669"/>
    <property type="project" value="InterPro"/>
</dbReference>
<dbReference type="InterPro" id="IPR027417">
    <property type="entry name" value="P-loop_NTPase"/>
</dbReference>
<dbReference type="Gene3D" id="3.40.1360.10">
    <property type="match status" value="1"/>
</dbReference>
<dbReference type="CDD" id="cd01029">
    <property type="entry name" value="TOPRIM_primases"/>
    <property type="match status" value="1"/>
</dbReference>
<reference evidence="1" key="1">
    <citation type="submission" date="2020-03" db="EMBL/GenBank/DDBJ databases">
        <title>The deep terrestrial virosphere.</title>
        <authorList>
            <person name="Holmfeldt K."/>
            <person name="Nilsson E."/>
            <person name="Simone D."/>
            <person name="Lopez-Fernandez M."/>
            <person name="Wu X."/>
            <person name="de Brujin I."/>
            <person name="Lundin D."/>
            <person name="Andersson A."/>
            <person name="Bertilsson S."/>
            <person name="Dopson M."/>
        </authorList>
    </citation>
    <scope>NUCLEOTIDE SEQUENCE</scope>
    <source>
        <strain evidence="1">TM448B02661</strain>
    </source>
</reference>
<dbReference type="Gene3D" id="3.40.50.300">
    <property type="entry name" value="P-loop containing nucleotide triphosphate hydrolases"/>
    <property type="match status" value="1"/>
</dbReference>
<dbReference type="EMBL" id="MT144935">
    <property type="protein sequence ID" value="QJI01598.1"/>
    <property type="molecule type" value="Genomic_DNA"/>
</dbReference>
<proteinExistence type="predicted"/>
<dbReference type="GO" id="GO:0003677">
    <property type="term" value="F:DNA binding"/>
    <property type="evidence" value="ECO:0007669"/>
    <property type="project" value="InterPro"/>
</dbReference>
<dbReference type="Pfam" id="PF13481">
    <property type="entry name" value="AAA_25"/>
    <property type="match status" value="1"/>
</dbReference>
<organism evidence="1">
    <name type="scientific">viral metagenome</name>
    <dbReference type="NCBI Taxonomy" id="1070528"/>
    <lineage>
        <taxon>unclassified sequences</taxon>
        <taxon>metagenomes</taxon>
        <taxon>organismal metagenomes</taxon>
    </lineage>
</organism>
<dbReference type="InterPro" id="IPR036977">
    <property type="entry name" value="DNA_primase_Znf_CHC2"/>
</dbReference>
<name>A0A6M3XWW5_9ZZZZ</name>
<evidence type="ECO:0000313" key="1">
    <source>
        <dbReference type="EMBL" id="QJI01598.1"/>
    </source>
</evidence>
<sequence>MVVSGIMTVLGHLQNVKKTGTGFTAKCPVHDDKINSLSVSTNTEGSTLIHCHAGCDPKHILEVIGLSWNDLFPSEPKGLTIEAAYPYVDEAGELLYQVVRTNPKSFRVRRPGEHGTWIWNLTDTRRVLYHLQHIISSDPQEPIFIVEGEKDVETLEKEGLTATTSPGGAGKWRPEYSESLRGRKVVILPDNDPPGQAHAKQVTEALKGIAKTVQILQLPGLPPHGDTSDWLGNGNTKENLITLVKGRKPQPINLLEAARHGIQPIPWLMPLWLTIDDVAILAGAAYSGKSTTAYALAYAISSGTPWLGLQPTSIGPVLIIDEEQGPRTATRLLLRMGNPNPNLLLYSANSLRLDSSESTATLEEIISDHQPKLIILDSIQQLFGATEENSATDTGLVYKTLFSWRDRFHCAILLIHHRNKTGTIQRELIELVRGSSTHGTQASTVWLLARVAQDTSDLKQAKRREGRLQNVRILCQEPDGPNGNITLTSQGSPASAESGLETAQQWLVDYLKPKSFAMTPDIIADASAEGISKRNIERALKILTSINAIHKPGRGTYTLRHLPTTGHLDD</sequence>
<dbReference type="SUPFAM" id="SSF52540">
    <property type="entry name" value="P-loop containing nucleoside triphosphate hydrolases"/>
    <property type="match status" value="1"/>
</dbReference>
<dbReference type="AlphaFoldDB" id="A0A6M3XWW5"/>
<gene>
    <name evidence="1" type="ORF">TM448B02661_0009</name>
</gene>
<accession>A0A6M3XWW5</accession>